<accession>A0AAV0YWU6</accession>
<dbReference type="AlphaFoldDB" id="A0AAV0YWU6"/>
<evidence type="ECO:0000313" key="1">
    <source>
        <dbReference type="EMBL" id="CAI8590711.1"/>
    </source>
</evidence>
<gene>
    <name evidence="1" type="ORF">VFH_I453920</name>
</gene>
<protein>
    <submittedName>
        <fullName evidence="1">Uncharacterized protein</fullName>
    </submittedName>
</protein>
<reference evidence="1 2" key="1">
    <citation type="submission" date="2023-01" db="EMBL/GenBank/DDBJ databases">
        <authorList>
            <person name="Kreplak J."/>
        </authorList>
    </citation>
    <scope>NUCLEOTIDE SEQUENCE [LARGE SCALE GENOMIC DNA]</scope>
</reference>
<keyword evidence="2" id="KW-1185">Reference proteome</keyword>
<organism evidence="1 2">
    <name type="scientific">Vicia faba</name>
    <name type="common">Broad bean</name>
    <name type="synonym">Faba vulgaris</name>
    <dbReference type="NCBI Taxonomy" id="3906"/>
    <lineage>
        <taxon>Eukaryota</taxon>
        <taxon>Viridiplantae</taxon>
        <taxon>Streptophyta</taxon>
        <taxon>Embryophyta</taxon>
        <taxon>Tracheophyta</taxon>
        <taxon>Spermatophyta</taxon>
        <taxon>Magnoliopsida</taxon>
        <taxon>eudicotyledons</taxon>
        <taxon>Gunneridae</taxon>
        <taxon>Pentapetalae</taxon>
        <taxon>rosids</taxon>
        <taxon>fabids</taxon>
        <taxon>Fabales</taxon>
        <taxon>Fabaceae</taxon>
        <taxon>Papilionoideae</taxon>
        <taxon>50 kb inversion clade</taxon>
        <taxon>NPAAA clade</taxon>
        <taxon>Hologalegina</taxon>
        <taxon>IRL clade</taxon>
        <taxon>Fabeae</taxon>
        <taxon>Vicia</taxon>
    </lineage>
</organism>
<proteinExistence type="predicted"/>
<dbReference type="EMBL" id="OX451736">
    <property type="protein sequence ID" value="CAI8590711.1"/>
    <property type="molecule type" value="Genomic_DNA"/>
</dbReference>
<name>A0AAV0YWU6_VICFA</name>
<evidence type="ECO:0000313" key="2">
    <source>
        <dbReference type="Proteomes" id="UP001157006"/>
    </source>
</evidence>
<sequence length="130" mass="15154">MSREAHRAVIGDGSDGFNVDNELNEDFYIENEECLEELGDNLLSTLHHLLLDLWFHFGQAFWTAKIVKRLFADWFLCRFWSEVAASLGQDWGTIGQHSRDWFFGILQQHNLECSIMESGEIWVKIEARFG</sequence>
<dbReference type="Proteomes" id="UP001157006">
    <property type="component" value="Chromosome 1L"/>
</dbReference>